<organism evidence="3 4">
    <name type="scientific">Fusarium albosuccineum</name>
    <dbReference type="NCBI Taxonomy" id="1237068"/>
    <lineage>
        <taxon>Eukaryota</taxon>
        <taxon>Fungi</taxon>
        <taxon>Dikarya</taxon>
        <taxon>Ascomycota</taxon>
        <taxon>Pezizomycotina</taxon>
        <taxon>Sordariomycetes</taxon>
        <taxon>Hypocreomycetidae</taxon>
        <taxon>Hypocreales</taxon>
        <taxon>Nectriaceae</taxon>
        <taxon>Fusarium</taxon>
        <taxon>Fusarium decemcellulare species complex</taxon>
    </lineage>
</organism>
<evidence type="ECO:0000313" key="4">
    <source>
        <dbReference type="Proteomes" id="UP000554235"/>
    </source>
</evidence>
<dbReference type="EMBL" id="JAADYS010002262">
    <property type="protein sequence ID" value="KAF4459085.1"/>
    <property type="molecule type" value="Genomic_DNA"/>
</dbReference>
<gene>
    <name evidence="3" type="ORF">FALBO_14164</name>
</gene>
<feature type="region of interest" description="Disordered" evidence="1">
    <location>
        <begin position="295"/>
        <end position="314"/>
    </location>
</feature>
<dbReference type="Proteomes" id="UP000554235">
    <property type="component" value="Unassembled WGS sequence"/>
</dbReference>
<feature type="signal peptide" evidence="2">
    <location>
        <begin position="1"/>
        <end position="19"/>
    </location>
</feature>
<dbReference type="OrthoDB" id="3510493at2759"/>
<name>A0A8H4KX37_9HYPO</name>
<proteinExistence type="predicted"/>
<evidence type="ECO:0000313" key="3">
    <source>
        <dbReference type="EMBL" id="KAF4459085.1"/>
    </source>
</evidence>
<evidence type="ECO:0008006" key="5">
    <source>
        <dbReference type="Google" id="ProtNLM"/>
    </source>
</evidence>
<dbReference type="Gene3D" id="3.40.390.10">
    <property type="entry name" value="Collagenase (Catalytic Domain)"/>
    <property type="match status" value="1"/>
</dbReference>
<dbReference type="InterPro" id="IPR024079">
    <property type="entry name" value="MetalloPept_cat_dom_sf"/>
</dbReference>
<reference evidence="3 4" key="1">
    <citation type="submission" date="2020-01" db="EMBL/GenBank/DDBJ databases">
        <title>Identification and distribution of gene clusters putatively required for synthesis of sphingolipid metabolism inhibitors in phylogenetically diverse species of the filamentous fungus Fusarium.</title>
        <authorList>
            <person name="Kim H.-S."/>
            <person name="Busman M."/>
            <person name="Brown D.W."/>
            <person name="Divon H."/>
            <person name="Uhlig S."/>
            <person name="Proctor R.H."/>
        </authorList>
    </citation>
    <scope>NUCLEOTIDE SEQUENCE [LARGE SCALE GENOMIC DNA]</scope>
    <source>
        <strain evidence="3 4">NRRL 20459</strain>
    </source>
</reference>
<protein>
    <recommendedName>
        <fullName evidence="5">Lysine-specific metallo-endopeptidase domain-containing protein</fullName>
    </recommendedName>
</protein>
<keyword evidence="2" id="KW-0732">Signal</keyword>
<dbReference type="AlphaFoldDB" id="A0A8H4KX37"/>
<feature type="chain" id="PRO_5034661646" description="Lysine-specific metallo-endopeptidase domain-containing protein" evidence="2">
    <location>
        <begin position="20"/>
        <end position="314"/>
    </location>
</feature>
<evidence type="ECO:0000256" key="1">
    <source>
        <dbReference type="SAM" id="MobiDB-lite"/>
    </source>
</evidence>
<dbReference type="GO" id="GO:0008237">
    <property type="term" value="F:metallopeptidase activity"/>
    <property type="evidence" value="ECO:0007669"/>
    <property type="project" value="InterPro"/>
</dbReference>
<keyword evidence="4" id="KW-1185">Reference proteome</keyword>
<evidence type="ECO:0000256" key="2">
    <source>
        <dbReference type="SAM" id="SignalP"/>
    </source>
</evidence>
<sequence>MKTAIKSLLSFLAIGPSLAINWTRIGCDEPWSVDRIEAQGGPMTIDPDAIWSNAGELSRGAREAIASIRGLQAFPSNARKQAGANANMVWNAEFHARRGLASDSARDMQDVNGTYSDVELALAGNLTVNRAKRGFLFCGGRAFTRERIPGVSGQLRPCDERGDQAYQGKTFYATKSNGGPEPEENILGVILCPNQFEASGYRVHATLDAGYTAQALDGMTVPYPAHYNSVAGTLLHEMVHVVGHARDERPPPAGGYHDHAAGFRAQYNLARGGASREQKLFNPDGYRIFAEMCRSPATGWGRPSPPPAQARSDG</sequence>
<accession>A0A8H4KX37</accession>
<comment type="caution">
    <text evidence="3">The sequence shown here is derived from an EMBL/GenBank/DDBJ whole genome shotgun (WGS) entry which is preliminary data.</text>
</comment>